<dbReference type="STRING" id="1448315.A0A319BY45"/>
<evidence type="ECO:0000259" key="1">
    <source>
        <dbReference type="Pfam" id="PF12697"/>
    </source>
</evidence>
<protein>
    <recommendedName>
        <fullName evidence="1">AB hydrolase-1 domain-containing protein</fullName>
    </recommendedName>
</protein>
<dbReference type="InterPro" id="IPR000073">
    <property type="entry name" value="AB_hydrolase_1"/>
</dbReference>
<feature type="domain" description="AB hydrolase-1" evidence="1">
    <location>
        <begin position="34"/>
        <end position="183"/>
    </location>
</feature>
<accession>A0A319BY45</accession>
<keyword evidence="3" id="KW-1185">Reference proteome</keyword>
<dbReference type="Gene3D" id="3.40.50.1820">
    <property type="entry name" value="alpha/beta hydrolase"/>
    <property type="match status" value="1"/>
</dbReference>
<proteinExistence type="predicted"/>
<gene>
    <name evidence="2" type="ORF">BO82DRAFT_423445</name>
</gene>
<sequence>MEYFELPLSSSDVISGRYSIPSRDPRSLQNRPLIVCIPGGSYGARYFDVEGTQSVLELSTCLNIPVIALDRPGYGASTPAPNIENAPTYAQAQGRYFNSTILPALWQAFATRAEASSMVLLSHSIGAMIATISAGCYTGLENYPLAGIITSGIGSELVEGPKNHMIHLLSGDDDLIHFEAVAKDAIMLQLPHMKLAPPEMRQFTEQLNEPVPSGELRDINTTWLNYWKQYSTKVTVPLLHGLSEFDGLWTCSSTALEAYKAAFPRSPKVACERIPMAPHCIELSFQSHAWYMKCFAFAVECTVSQSLQSASQACEG</sequence>
<dbReference type="OrthoDB" id="5371334at2759"/>
<dbReference type="Proteomes" id="UP000248340">
    <property type="component" value="Unassembled WGS sequence"/>
</dbReference>
<name>A0A319BY45_9EURO</name>
<evidence type="ECO:0000313" key="2">
    <source>
        <dbReference type="EMBL" id="PYH77645.1"/>
    </source>
</evidence>
<dbReference type="EMBL" id="KZ821739">
    <property type="protein sequence ID" value="PYH77645.1"/>
    <property type="molecule type" value="Genomic_DNA"/>
</dbReference>
<dbReference type="SUPFAM" id="SSF53474">
    <property type="entry name" value="alpha/beta-Hydrolases"/>
    <property type="match status" value="1"/>
</dbReference>
<dbReference type="InterPro" id="IPR029058">
    <property type="entry name" value="AB_hydrolase_fold"/>
</dbReference>
<dbReference type="AlphaFoldDB" id="A0A319BY45"/>
<dbReference type="GeneID" id="37142987"/>
<dbReference type="RefSeq" id="XP_025487845.1">
    <property type="nucleotide sequence ID" value="XM_025640245.1"/>
</dbReference>
<organism evidence="2 3">
    <name type="scientific">Aspergillus uvarum CBS 121591</name>
    <dbReference type="NCBI Taxonomy" id="1448315"/>
    <lineage>
        <taxon>Eukaryota</taxon>
        <taxon>Fungi</taxon>
        <taxon>Dikarya</taxon>
        <taxon>Ascomycota</taxon>
        <taxon>Pezizomycotina</taxon>
        <taxon>Eurotiomycetes</taxon>
        <taxon>Eurotiomycetidae</taxon>
        <taxon>Eurotiales</taxon>
        <taxon>Aspergillaceae</taxon>
        <taxon>Aspergillus</taxon>
        <taxon>Aspergillus subgen. Circumdati</taxon>
    </lineage>
</organism>
<reference evidence="2 3" key="1">
    <citation type="submission" date="2016-12" db="EMBL/GenBank/DDBJ databases">
        <title>The genomes of Aspergillus section Nigri reveals drivers in fungal speciation.</title>
        <authorList>
            <consortium name="DOE Joint Genome Institute"/>
            <person name="Vesth T.C."/>
            <person name="Nybo J."/>
            <person name="Theobald S."/>
            <person name="Brandl J."/>
            <person name="Frisvad J.C."/>
            <person name="Nielsen K.F."/>
            <person name="Lyhne E.K."/>
            <person name="Kogle M.E."/>
            <person name="Kuo A."/>
            <person name="Riley R."/>
            <person name="Clum A."/>
            <person name="Nolan M."/>
            <person name="Lipzen A."/>
            <person name="Salamov A."/>
            <person name="Henrissat B."/>
            <person name="Wiebenga A."/>
            <person name="De Vries R.P."/>
            <person name="Grigoriev I.V."/>
            <person name="Mortensen U.H."/>
            <person name="Andersen M.R."/>
            <person name="Baker S.E."/>
        </authorList>
    </citation>
    <scope>NUCLEOTIDE SEQUENCE [LARGE SCALE GENOMIC DNA]</scope>
    <source>
        <strain evidence="2 3">CBS 121591</strain>
    </source>
</reference>
<evidence type="ECO:0000313" key="3">
    <source>
        <dbReference type="Proteomes" id="UP000248340"/>
    </source>
</evidence>
<dbReference type="Pfam" id="PF12697">
    <property type="entry name" value="Abhydrolase_6"/>
    <property type="match status" value="1"/>
</dbReference>
<dbReference type="VEuPathDB" id="FungiDB:BO82DRAFT_423445"/>